<evidence type="ECO:0000256" key="6">
    <source>
        <dbReference type="ARBA" id="ARBA00022853"/>
    </source>
</evidence>
<evidence type="ECO:0000259" key="11">
    <source>
        <dbReference type="PROSITE" id="PS50280"/>
    </source>
</evidence>
<dbReference type="CDD" id="cd10518">
    <property type="entry name" value="SET_SETD1-like"/>
    <property type="match status" value="1"/>
</dbReference>
<dbReference type="SUPFAM" id="SSF82199">
    <property type="entry name" value="SET domain"/>
    <property type="match status" value="1"/>
</dbReference>
<organism evidence="13">
    <name type="scientific">Arcella intermedia</name>
    <dbReference type="NCBI Taxonomy" id="1963864"/>
    <lineage>
        <taxon>Eukaryota</taxon>
        <taxon>Amoebozoa</taxon>
        <taxon>Tubulinea</taxon>
        <taxon>Elardia</taxon>
        <taxon>Arcellinida</taxon>
        <taxon>Sphaerothecina</taxon>
        <taxon>Arcellidae</taxon>
        <taxon>Arcella</taxon>
    </lineage>
</organism>
<comment type="catalytic activity">
    <reaction evidence="9">
        <text>N(6)-methyl-L-lysyl(4)-[histone H3] + S-adenosyl-L-methionine = N(6),N(6)-dimethyl-L-lysyl(4)-[histone H3] + S-adenosyl-L-homocysteine + H(+)</text>
        <dbReference type="Rhea" id="RHEA:60268"/>
        <dbReference type="Rhea" id="RHEA-COMP:15540"/>
        <dbReference type="Rhea" id="RHEA-COMP:15543"/>
        <dbReference type="ChEBI" id="CHEBI:15378"/>
        <dbReference type="ChEBI" id="CHEBI:57856"/>
        <dbReference type="ChEBI" id="CHEBI:59789"/>
        <dbReference type="ChEBI" id="CHEBI:61929"/>
        <dbReference type="ChEBI" id="CHEBI:61976"/>
    </reaction>
</comment>
<dbReference type="Pfam" id="PF00856">
    <property type="entry name" value="SET"/>
    <property type="match status" value="1"/>
</dbReference>
<dbReference type="GO" id="GO:0048188">
    <property type="term" value="C:Set1C/COMPASS complex"/>
    <property type="evidence" value="ECO:0007669"/>
    <property type="project" value="TreeGrafter"/>
</dbReference>
<evidence type="ECO:0000256" key="4">
    <source>
        <dbReference type="ARBA" id="ARBA00022679"/>
    </source>
</evidence>
<dbReference type="InterPro" id="IPR003616">
    <property type="entry name" value="Post-SET_dom"/>
</dbReference>
<keyword evidence="5" id="KW-0949">S-adenosyl-L-methionine</keyword>
<evidence type="ECO:0000256" key="7">
    <source>
        <dbReference type="ARBA" id="ARBA00023242"/>
    </source>
</evidence>
<reference evidence="13" key="1">
    <citation type="journal article" date="2020" name="J. Eukaryot. Microbiol.">
        <title>De novo Sequencing, Assembly and Annotation of the Transcriptome for the Free-Living Testate Amoeba Arcella intermedia.</title>
        <authorList>
            <person name="Ribeiro G.M."/>
            <person name="Porfirio-Sousa A.L."/>
            <person name="Maurer-Alcala X.X."/>
            <person name="Katz L.A."/>
            <person name="Lahr D.J.G."/>
        </authorList>
    </citation>
    <scope>NUCLEOTIDE SEQUENCE</scope>
</reference>
<sequence>MKLKNKTGSRLQVLRSGIQGFGVFAKCPIKKGEMIIEYVGELISADLEDKREALYDSLDLGCYMFRIPDEEETIDATMKGNMARFINHSCDPNAKTDHIVVEDQKKIIIYAIRDIYPGEEIAYNYMFAIDDEDKVPCYCGAKNCKGYMNV</sequence>
<dbReference type="GO" id="GO:0032259">
    <property type="term" value="P:methylation"/>
    <property type="evidence" value="ECO:0007669"/>
    <property type="project" value="UniProtKB-KW"/>
</dbReference>
<evidence type="ECO:0000256" key="2">
    <source>
        <dbReference type="ARBA" id="ARBA00012182"/>
    </source>
</evidence>
<dbReference type="PROSITE" id="PS50280">
    <property type="entry name" value="SET"/>
    <property type="match status" value="1"/>
</dbReference>
<protein>
    <recommendedName>
        <fullName evidence="2">[histone H3]-lysine(4) N-trimethyltransferase</fullName>
        <ecNumber evidence="2">2.1.1.354</ecNumber>
    </recommendedName>
</protein>
<dbReference type="SMART" id="SM00508">
    <property type="entry name" value="PostSET"/>
    <property type="match status" value="1"/>
</dbReference>
<proteinExistence type="predicted"/>
<dbReference type="EMBL" id="GIBP01009454">
    <property type="protein sequence ID" value="NDV38423.1"/>
    <property type="molecule type" value="Transcribed_RNA"/>
</dbReference>
<dbReference type="InterPro" id="IPR009207">
    <property type="entry name" value="SET7_MeTrfase"/>
</dbReference>
<name>A0A6B2LMW1_9EUKA</name>
<dbReference type="GO" id="GO:0140999">
    <property type="term" value="F:histone H3K4 trimethyltransferase activity"/>
    <property type="evidence" value="ECO:0007669"/>
    <property type="project" value="UniProtKB-EC"/>
</dbReference>
<keyword evidence="4" id="KW-0808">Transferase</keyword>
<evidence type="ECO:0000256" key="3">
    <source>
        <dbReference type="ARBA" id="ARBA00022603"/>
    </source>
</evidence>
<dbReference type="InterPro" id="IPR044570">
    <property type="entry name" value="Set1-like"/>
</dbReference>
<evidence type="ECO:0000256" key="9">
    <source>
        <dbReference type="ARBA" id="ARBA00047583"/>
    </source>
</evidence>
<keyword evidence="7" id="KW-0539">Nucleus</keyword>
<keyword evidence="6" id="KW-0156">Chromatin regulator</keyword>
<comment type="catalytic activity">
    <reaction evidence="8">
        <text>L-lysyl(4)-[histone H3] + 3 S-adenosyl-L-methionine = N(6),N(6),N(6)-trimethyl-L-lysyl(4)-[histone H3] + 3 S-adenosyl-L-homocysteine + 3 H(+)</text>
        <dbReference type="Rhea" id="RHEA:60260"/>
        <dbReference type="Rhea" id="RHEA-COMP:15537"/>
        <dbReference type="Rhea" id="RHEA-COMP:15547"/>
        <dbReference type="ChEBI" id="CHEBI:15378"/>
        <dbReference type="ChEBI" id="CHEBI:29969"/>
        <dbReference type="ChEBI" id="CHEBI:57856"/>
        <dbReference type="ChEBI" id="CHEBI:59789"/>
        <dbReference type="ChEBI" id="CHEBI:61961"/>
        <dbReference type="EC" id="2.1.1.354"/>
    </reaction>
</comment>
<dbReference type="Gene3D" id="2.170.270.10">
    <property type="entry name" value="SET domain"/>
    <property type="match status" value="1"/>
</dbReference>
<comment type="subcellular location">
    <subcellularLocation>
        <location evidence="1">Nucleus</location>
    </subcellularLocation>
</comment>
<dbReference type="InterPro" id="IPR001214">
    <property type="entry name" value="SET_dom"/>
</dbReference>
<feature type="domain" description="SET" evidence="11">
    <location>
        <begin position="9"/>
        <end position="126"/>
    </location>
</feature>
<dbReference type="PANTHER" id="PTHR45814:SF2">
    <property type="entry name" value="HISTONE-LYSINE N-METHYLTRANSFERASE SETD1"/>
    <property type="match status" value="1"/>
</dbReference>
<evidence type="ECO:0000259" key="12">
    <source>
        <dbReference type="PROSITE" id="PS50868"/>
    </source>
</evidence>
<dbReference type="AlphaFoldDB" id="A0A6B2LMW1"/>
<accession>A0A6B2LMW1</accession>
<keyword evidence="3" id="KW-0489">Methyltransferase</keyword>
<dbReference type="EC" id="2.1.1.354" evidence="2"/>
<dbReference type="SMART" id="SM00317">
    <property type="entry name" value="SET"/>
    <property type="match status" value="1"/>
</dbReference>
<evidence type="ECO:0000313" key="13">
    <source>
        <dbReference type="EMBL" id="NDV38423.1"/>
    </source>
</evidence>
<dbReference type="PANTHER" id="PTHR45814">
    <property type="entry name" value="HISTONE-LYSINE N-METHYLTRANSFERASE SETD1"/>
    <property type="match status" value="1"/>
</dbReference>
<dbReference type="InterPro" id="IPR046341">
    <property type="entry name" value="SET_dom_sf"/>
</dbReference>
<dbReference type="GO" id="GO:0062122">
    <property type="term" value="F:histone H3K37 methyltransferase activity"/>
    <property type="evidence" value="ECO:0007669"/>
    <property type="project" value="InterPro"/>
</dbReference>
<comment type="catalytic activity">
    <reaction evidence="10">
        <text>N(6),N(6)-dimethyl-L-lysyl(4)-[histone H3] + S-adenosyl-L-methionine = N(6),N(6),N(6)-trimethyl-L-lysyl(4)-[histone H3] + S-adenosyl-L-homocysteine + H(+)</text>
        <dbReference type="Rhea" id="RHEA:60272"/>
        <dbReference type="Rhea" id="RHEA-COMP:15537"/>
        <dbReference type="Rhea" id="RHEA-COMP:15540"/>
        <dbReference type="ChEBI" id="CHEBI:15378"/>
        <dbReference type="ChEBI" id="CHEBI:57856"/>
        <dbReference type="ChEBI" id="CHEBI:59789"/>
        <dbReference type="ChEBI" id="CHEBI:61961"/>
        <dbReference type="ChEBI" id="CHEBI:61976"/>
    </reaction>
</comment>
<evidence type="ECO:0000256" key="10">
    <source>
        <dbReference type="ARBA" id="ARBA00049129"/>
    </source>
</evidence>
<dbReference type="PROSITE" id="PS50868">
    <property type="entry name" value="POST_SET"/>
    <property type="match status" value="1"/>
</dbReference>
<evidence type="ECO:0000256" key="5">
    <source>
        <dbReference type="ARBA" id="ARBA00022691"/>
    </source>
</evidence>
<evidence type="ECO:0000256" key="1">
    <source>
        <dbReference type="ARBA" id="ARBA00004123"/>
    </source>
</evidence>
<feature type="domain" description="Post-SET" evidence="12">
    <location>
        <begin position="133"/>
        <end position="149"/>
    </location>
</feature>
<evidence type="ECO:0000256" key="8">
    <source>
        <dbReference type="ARBA" id="ARBA00047571"/>
    </source>
</evidence>
<dbReference type="PIRSF" id="PIRSF022536">
    <property type="entry name" value="A612L_SET"/>
    <property type="match status" value="1"/>
</dbReference>